<gene>
    <name evidence="2" type="ORF">HXM94_04845</name>
</gene>
<dbReference type="EMBL" id="JABZRE010000015">
    <property type="protein sequence ID" value="MBF1307088.1"/>
    <property type="molecule type" value="Genomic_DNA"/>
</dbReference>
<accession>A0A930H690</accession>
<proteinExistence type="predicted"/>
<evidence type="ECO:0000313" key="3">
    <source>
        <dbReference type="Proteomes" id="UP000758611"/>
    </source>
</evidence>
<reference evidence="2" key="1">
    <citation type="submission" date="2020-04" db="EMBL/GenBank/DDBJ databases">
        <title>Deep metagenomics examines the oral microbiome during advanced dental caries in children, revealing novel taxa and co-occurrences with host molecules.</title>
        <authorList>
            <person name="Baker J.L."/>
            <person name="Morton J.T."/>
            <person name="Dinis M."/>
            <person name="Alvarez R."/>
            <person name="Tran N.C."/>
            <person name="Knight R."/>
            <person name="Edlund A."/>
        </authorList>
    </citation>
    <scope>NUCLEOTIDE SEQUENCE</scope>
    <source>
        <strain evidence="2">JCVI_23_bin.11</strain>
    </source>
</reference>
<feature type="transmembrane region" description="Helical" evidence="1">
    <location>
        <begin position="6"/>
        <end position="28"/>
    </location>
</feature>
<dbReference type="OrthoDB" id="1701506at2"/>
<name>A0A930H690_9FIRM</name>
<dbReference type="AlphaFoldDB" id="A0A930H690"/>
<keyword evidence="1" id="KW-0472">Membrane</keyword>
<keyword evidence="1" id="KW-1133">Transmembrane helix</keyword>
<protein>
    <submittedName>
        <fullName evidence="2">Uncharacterized protein</fullName>
    </submittedName>
</protein>
<evidence type="ECO:0000256" key="1">
    <source>
        <dbReference type="SAM" id="Phobius"/>
    </source>
</evidence>
<feature type="transmembrane region" description="Helical" evidence="1">
    <location>
        <begin position="98"/>
        <end position="114"/>
    </location>
</feature>
<feature type="transmembrane region" description="Helical" evidence="1">
    <location>
        <begin position="35"/>
        <end position="54"/>
    </location>
</feature>
<dbReference type="Proteomes" id="UP000758611">
    <property type="component" value="Unassembled WGS sequence"/>
</dbReference>
<sequence length="115" mass="12768">MMLLNTLLLVVFVGIVFSGIAVSTFLVGTEGNKRWIVYPVFCAICIGIFLFFKNTMNLNFLPWRNAYLIVTFYVSAVCTLMAFIAIPKTSLKALKESVVPAVSIFTIAGVLLMIY</sequence>
<feature type="transmembrane region" description="Helical" evidence="1">
    <location>
        <begin position="66"/>
        <end position="86"/>
    </location>
</feature>
<evidence type="ECO:0000313" key="2">
    <source>
        <dbReference type="EMBL" id="MBF1307088.1"/>
    </source>
</evidence>
<keyword evidence="1" id="KW-0812">Transmembrane</keyword>
<comment type="caution">
    <text evidence="2">The sequence shown here is derived from an EMBL/GenBank/DDBJ whole genome shotgun (WGS) entry which is preliminary data.</text>
</comment>
<organism evidence="2 3">
    <name type="scientific">Parvimonas micra</name>
    <dbReference type="NCBI Taxonomy" id="33033"/>
    <lineage>
        <taxon>Bacteria</taxon>
        <taxon>Bacillati</taxon>
        <taxon>Bacillota</taxon>
        <taxon>Tissierellia</taxon>
        <taxon>Tissierellales</taxon>
        <taxon>Peptoniphilaceae</taxon>
        <taxon>Parvimonas</taxon>
    </lineage>
</organism>